<organism evidence="14 15">
    <name type="scientific">Eremothecium cymbalariae (strain CBS 270.75 / DBVPG 7215 / KCTC 17166 / NRRL Y-17582)</name>
    <name type="common">Yeast</name>
    <dbReference type="NCBI Taxonomy" id="931890"/>
    <lineage>
        <taxon>Eukaryota</taxon>
        <taxon>Fungi</taxon>
        <taxon>Dikarya</taxon>
        <taxon>Ascomycota</taxon>
        <taxon>Saccharomycotina</taxon>
        <taxon>Saccharomycetes</taxon>
        <taxon>Saccharomycetales</taxon>
        <taxon>Saccharomycetaceae</taxon>
        <taxon>Eremothecium</taxon>
    </lineage>
</organism>
<evidence type="ECO:0000256" key="4">
    <source>
        <dbReference type="ARBA" id="ARBA00022516"/>
    </source>
</evidence>
<keyword evidence="15" id="KW-1185">Reference proteome</keyword>
<feature type="transmembrane region" description="Helical" evidence="13">
    <location>
        <begin position="256"/>
        <end position="274"/>
    </location>
</feature>
<name>G8JM80_ERECY</name>
<sequence length="428" mass="50090">MVVQNSEVPDDNKDSWKTTVADFIEVLDPSASTVQSFTQPSAHFFKQKIQNGKFNWNFEKIKDSAGDLTPQLELFRRKTIQRVQAMDKPLQSIFFHNSSVLDKSFYTFTLFNIFAVGLILGRFPEWFHVYYTVMLLVLMPVRFYTYYKTNNHYFLADLCYFVNGMCLIYIWVLPHSVHLYQTCFAFTFGTLSFAVITWRNSIVVHSLDRITSCFIHIMPPVTMYAITHLLGEDLKAVRFPAASQHGSPAWTLKTNVFYTSIYYLIWQSSYHYFITLRKKEKIRLGKRMTSFEYLTTHKFKDLRFVKLPSPWPMILYTLFQYLYQLGSMILCVVWFKHRIAAGMFLLFIFLCAGRNGASYYIDYYGKRFEKELNMLRMQVDSLTQQVNEKSSSSGMSTSAYLDSQMSSVSSSISDELLWEMKLSDDEDS</sequence>
<dbReference type="InterPro" id="IPR021261">
    <property type="entry name" value="GPCAT"/>
</dbReference>
<dbReference type="AlphaFoldDB" id="G8JM80"/>
<feature type="transmembrane region" description="Helical" evidence="13">
    <location>
        <begin position="313"/>
        <end position="335"/>
    </location>
</feature>
<protein>
    <recommendedName>
        <fullName evidence="3">Glycerophosphocholine acyltransferase 1</fullName>
    </recommendedName>
</protein>
<gene>
    <name evidence="14" type="ordered locus">Ecym_1423</name>
</gene>
<reference evidence="15" key="1">
    <citation type="journal article" date="2012" name="G3 (Bethesda)">
        <title>Pichia sorbitophila, an interspecies yeast hybrid reveals early steps of genome resolution following polyploidization.</title>
        <authorList>
            <person name="Leh Louis V."/>
            <person name="Despons L."/>
            <person name="Friedrich A."/>
            <person name="Martin T."/>
            <person name="Durrens P."/>
            <person name="Casaregola S."/>
            <person name="Neuveglise C."/>
            <person name="Fairhead C."/>
            <person name="Marck C."/>
            <person name="Cruz J.A."/>
            <person name="Straub M.L."/>
            <person name="Kugler V."/>
            <person name="Sacerdot C."/>
            <person name="Uzunov Z."/>
            <person name="Thierry A."/>
            <person name="Weiss S."/>
            <person name="Bleykasten C."/>
            <person name="De Montigny J."/>
            <person name="Jacques N."/>
            <person name="Jung P."/>
            <person name="Lemaire M."/>
            <person name="Mallet S."/>
            <person name="Morel G."/>
            <person name="Richard G.F."/>
            <person name="Sarkar A."/>
            <person name="Savel G."/>
            <person name="Schacherer J."/>
            <person name="Seret M.L."/>
            <person name="Talla E."/>
            <person name="Samson G."/>
            <person name="Jubin C."/>
            <person name="Poulain J."/>
            <person name="Vacherie B."/>
            <person name="Barbe V."/>
            <person name="Pelletier E."/>
            <person name="Sherman D.J."/>
            <person name="Westhof E."/>
            <person name="Weissenbach J."/>
            <person name="Baret P.V."/>
            <person name="Wincker P."/>
            <person name="Gaillardin C."/>
            <person name="Dujon B."/>
            <person name="Souciet J.L."/>
        </authorList>
    </citation>
    <scope>NUCLEOTIDE SEQUENCE [LARGE SCALE GENOMIC DNA]</scope>
    <source>
        <strain evidence="15">CBS 270.75 / DBVPG 7215 / KCTC 17166 / NRRL Y-17582</strain>
    </source>
</reference>
<evidence type="ECO:0000256" key="11">
    <source>
        <dbReference type="ARBA" id="ARBA00023264"/>
    </source>
</evidence>
<keyword evidence="12" id="KW-0012">Acyltransferase</keyword>
<evidence type="ECO:0000256" key="8">
    <source>
        <dbReference type="ARBA" id="ARBA00023098"/>
    </source>
</evidence>
<dbReference type="GeneID" id="11470381"/>
<feature type="transmembrane region" description="Helical" evidence="13">
    <location>
        <begin position="105"/>
        <end position="123"/>
    </location>
</feature>
<evidence type="ECO:0000313" key="15">
    <source>
        <dbReference type="Proteomes" id="UP000006790"/>
    </source>
</evidence>
<keyword evidence="8" id="KW-0443">Lipid metabolism</keyword>
<feature type="transmembrane region" description="Helical" evidence="13">
    <location>
        <begin position="129"/>
        <end position="147"/>
    </location>
</feature>
<evidence type="ECO:0000313" key="14">
    <source>
        <dbReference type="EMBL" id="AET37651.1"/>
    </source>
</evidence>
<evidence type="ECO:0000256" key="1">
    <source>
        <dbReference type="ARBA" id="ARBA00004141"/>
    </source>
</evidence>
<dbReference type="Proteomes" id="UP000006790">
    <property type="component" value="Chromosome 1"/>
</dbReference>
<dbReference type="eggNOG" id="KOG2895">
    <property type="taxonomic scope" value="Eukaryota"/>
</dbReference>
<dbReference type="EMBL" id="CP002497">
    <property type="protein sequence ID" value="AET37651.1"/>
    <property type="molecule type" value="Genomic_DNA"/>
</dbReference>
<evidence type="ECO:0000256" key="5">
    <source>
        <dbReference type="ARBA" id="ARBA00022679"/>
    </source>
</evidence>
<dbReference type="PANTHER" id="PTHR31201:SF1">
    <property type="entry name" value="GLYCEROPHOSPHOCHOLINE ACYLTRANSFERASE 1"/>
    <property type="match status" value="1"/>
</dbReference>
<dbReference type="Pfam" id="PF10998">
    <property type="entry name" value="DUF2838"/>
    <property type="match status" value="1"/>
</dbReference>
<evidence type="ECO:0000256" key="3">
    <source>
        <dbReference type="ARBA" id="ARBA00019082"/>
    </source>
</evidence>
<dbReference type="RefSeq" id="XP_003644468.1">
    <property type="nucleotide sequence ID" value="XM_003644420.1"/>
</dbReference>
<keyword evidence="5" id="KW-0808">Transferase</keyword>
<keyword evidence="11" id="KW-1208">Phospholipid metabolism</keyword>
<feature type="transmembrane region" description="Helical" evidence="13">
    <location>
        <begin position="154"/>
        <end position="172"/>
    </location>
</feature>
<keyword evidence="10" id="KW-0594">Phospholipid biosynthesis</keyword>
<keyword evidence="9 13" id="KW-0472">Membrane</keyword>
<dbReference type="KEGG" id="erc:Ecym_1423"/>
<dbReference type="GO" id="GO:0106158">
    <property type="term" value="F:glycero-3-phosphocholine acyltransferase activity"/>
    <property type="evidence" value="ECO:0007669"/>
    <property type="project" value="EnsemblFungi"/>
</dbReference>
<feature type="transmembrane region" description="Helical" evidence="13">
    <location>
        <begin position="178"/>
        <end position="198"/>
    </location>
</feature>
<dbReference type="PANTHER" id="PTHR31201">
    <property type="entry name" value="OS01G0585100 PROTEIN"/>
    <property type="match status" value="1"/>
</dbReference>
<keyword evidence="6 13" id="KW-0812">Transmembrane</keyword>
<dbReference type="GO" id="GO:0036151">
    <property type="term" value="P:phosphatidylcholine acyl-chain remodeling"/>
    <property type="evidence" value="ECO:0007669"/>
    <property type="project" value="EnsemblFungi"/>
</dbReference>
<feature type="transmembrane region" description="Helical" evidence="13">
    <location>
        <begin position="210"/>
        <end position="230"/>
    </location>
</feature>
<feature type="transmembrane region" description="Helical" evidence="13">
    <location>
        <begin position="341"/>
        <end position="361"/>
    </location>
</feature>
<proteinExistence type="inferred from homology"/>
<dbReference type="InParanoid" id="G8JM80"/>
<evidence type="ECO:0000256" key="13">
    <source>
        <dbReference type="SAM" id="Phobius"/>
    </source>
</evidence>
<evidence type="ECO:0000256" key="12">
    <source>
        <dbReference type="ARBA" id="ARBA00023315"/>
    </source>
</evidence>
<evidence type="ECO:0000256" key="7">
    <source>
        <dbReference type="ARBA" id="ARBA00022989"/>
    </source>
</evidence>
<comment type="similarity">
    <text evidence="2">Belongs to the GPC1 family.</text>
</comment>
<evidence type="ECO:0000256" key="2">
    <source>
        <dbReference type="ARBA" id="ARBA00006675"/>
    </source>
</evidence>
<keyword evidence="7 13" id="KW-1133">Transmembrane helix</keyword>
<evidence type="ECO:0000256" key="10">
    <source>
        <dbReference type="ARBA" id="ARBA00023209"/>
    </source>
</evidence>
<dbReference type="OMA" id="YIDYYGK"/>
<evidence type="ECO:0000256" key="9">
    <source>
        <dbReference type="ARBA" id="ARBA00023136"/>
    </source>
</evidence>
<dbReference type="GO" id="GO:0090640">
    <property type="term" value="P:phosphatidylcholine biosynthesis from sn-glycero-3-phosphocholine"/>
    <property type="evidence" value="ECO:0007669"/>
    <property type="project" value="EnsemblFungi"/>
</dbReference>
<dbReference type="HOGENOM" id="CLU_018994_1_2_1"/>
<dbReference type="FunCoup" id="G8JM80">
    <property type="interactions" value="191"/>
</dbReference>
<comment type="subcellular location">
    <subcellularLocation>
        <location evidence="1">Membrane</location>
        <topology evidence="1">Multi-pass membrane protein</topology>
    </subcellularLocation>
</comment>
<accession>G8JM80</accession>
<keyword evidence="4" id="KW-0444">Lipid biosynthesis</keyword>
<dbReference type="GO" id="GO:0016020">
    <property type="term" value="C:membrane"/>
    <property type="evidence" value="ECO:0007669"/>
    <property type="project" value="UniProtKB-SubCell"/>
</dbReference>
<evidence type="ECO:0000256" key="6">
    <source>
        <dbReference type="ARBA" id="ARBA00022692"/>
    </source>
</evidence>
<dbReference type="OrthoDB" id="406287at2759"/>